<dbReference type="InterPro" id="IPR001846">
    <property type="entry name" value="VWF_type-D"/>
</dbReference>
<gene>
    <name evidence="8" type="ORF">NQ317_006241</name>
</gene>
<evidence type="ECO:0000256" key="1">
    <source>
        <dbReference type="ARBA" id="ARBA00022729"/>
    </source>
</evidence>
<dbReference type="InterPro" id="IPR050733">
    <property type="entry name" value="Vitellogenin/Apolipophorin"/>
</dbReference>
<dbReference type="PANTHER" id="PTHR23345:SF15">
    <property type="entry name" value="VITELLOGENIN 1-RELATED"/>
    <property type="match status" value="1"/>
</dbReference>
<organism evidence="8 9">
    <name type="scientific">Molorchus minor</name>
    <dbReference type="NCBI Taxonomy" id="1323400"/>
    <lineage>
        <taxon>Eukaryota</taxon>
        <taxon>Metazoa</taxon>
        <taxon>Ecdysozoa</taxon>
        <taxon>Arthropoda</taxon>
        <taxon>Hexapoda</taxon>
        <taxon>Insecta</taxon>
        <taxon>Pterygota</taxon>
        <taxon>Neoptera</taxon>
        <taxon>Endopterygota</taxon>
        <taxon>Coleoptera</taxon>
        <taxon>Polyphaga</taxon>
        <taxon>Cucujiformia</taxon>
        <taxon>Chrysomeloidea</taxon>
        <taxon>Cerambycidae</taxon>
        <taxon>Lamiinae</taxon>
        <taxon>Monochamini</taxon>
        <taxon>Molorchus</taxon>
    </lineage>
</organism>
<evidence type="ECO:0000256" key="2">
    <source>
        <dbReference type="ARBA" id="ARBA00022761"/>
    </source>
</evidence>
<name>A0ABQ9K8K9_9CUCU</name>
<dbReference type="SMART" id="SM00216">
    <property type="entry name" value="VWD"/>
    <property type="match status" value="1"/>
</dbReference>
<accession>A0ABQ9K8K9</accession>
<comment type="caution">
    <text evidence="8">The sequence shown here is derived from an EMBL/GenBank/DDBJ whole genome shotgun (WGS) entry which is preliminary data.</text>
</comment>
<comment type="caution">
    <text evidence="5">Lacks conserved residue(s) required for the propagation of feature annotation.</text>
</comment>
<dbReference type="PROSITE" id="PS51211">
    <property type="entry name" value="VITELLOGENIN"/>
    <property type="match status" value="1"/>
</dbReference>
<feature type="domain" description="VWFD" evidence="7">
    <location>
        <begin position="1444"/>
        <end position="1649"/>
    </location>
</feature>
<dbReference type="Gene3D" id="1.25.10.20">
    <property type="entry name" value="Vitellinogen, superhelical"/>
    <property type="match status" value="1"/>
</dbReference>
<dbReference type="SUPFAM" id="SSF48431">
    <property type="entry name" value="Lipovitellin-phosvitin complex, superhelical domain"/>
    <property type="match status" value="1"/>
</dbReference>
<dbReference type="InterPro" id="IPR011030">
    <property type="entry name" value="Lipovitellin_superhlx_dom"/>
</dbReference>
<dbReference type="InterPro" id="IPR001747">
    <property type="entry name" value="Vitellogenin_N"/>
</dbReference>
<keyword evidence="3" id="KW-1015">Disulfide bond</keyword>
<dbReference type="PANTHER" id="PTHR23345">
    <property type="entry name" value="VITELLOGENIN-RELATED"/>
    <property type="match status" value="1"/>
</dbReference>
<evidence type="ECO:0000313" key="9">
    <source>
        <dbReference type="Proteomes" id="UP001162164"/>
    </source>
</evidence>
<dbReference type="InterPro" id="IPR015816">
    <property type="entry name" value="Vitellinogen_b-sht_N"/>
</dbReference>
<dbReference type="InterPro" id="IPR015255">
    <property type="entry name" value="Vitellinogen_open_b-sht"/>
</dbReference>
<evidence type="ECO:0008006" key="10">
    <source>
        <dbReference type="Google" id="ProtNLM"/>
    </source>
</evidence>
<dbReference type="InterPro" id="IPR015819">
    <property type="entry name" value="Lipid_transp_b-sht_shell"/>
</dbReference>
<dbReference type="SUPFAM" id="SSF56968">
    <property type="entry name" value="Lipovitellin-phosvitin complex, beta-sheet shell regions"/>
    <property type="match status" value="2"/>
</dbReference>
<evidence type="ECO:0000256" key="3">
    <source>
        <dbReference type="ARBA" id="ARBA00023157"/>
    </source>
</evidence>
<reference evidence="8" key="1">
    <citation type="journal article" date="2023" name="Insect Mol. Biol.">
        <title>Genome sequencing provides insights into the evolution of gene families encoding plant cell wall-degrading enzymes in longhorned beetles.</title>
        <authorList>
            <person name="Shin N.R."/>
            <person name="Okamura Y."/>
            <person name="Kirsch R."/>
            <person name="Pauchet Y."/>
        </authorList>
    </citation>
    <scope>NUCLEOTIDE SEQUENCE</scope>
    <source>
        <strain evidence="8">MMC_N1</strain>
    </source>
</reference>
<dbReference type="Proteomes" id="UP001162164">
    <property type="component" value="Unassembled WGS sequence"/>
</dbReference>
<dbReference type="Gene3D" id="2.30.230.10">
    <property type="entry name" value="Lipovitellin, beta-sheet shell regions, chain A"/>
    <property type="match status" value="1"/>
</dbReference>
<dbReference type="SMART" id="SM01169">
    <property type="entry name" value="DUF1943"/>
    <property type="match status" value="1"/>
</dbReference>
<dbReference type="Pfam" id="PF00094">
    <property type="entry name" value="VWD"/>
    <property type="match status" value="1"/>
</dbReference>
<proteinExistence type="predicted"/>
<dbReference type="Gene3D" id="2.20.80.10">
    <property type="entry name" value="Lipovitellin-phosvitin complex, chain A, domain 4"/>
    <property type="match status" value="1"/>
</dbReference>
<protein>
    <recommendedName>
        <fullName evidence="10">Vitellogenin</fullName>
    </recommendedName>
</protein>
<sequence>GFAFASNNNPAWRDDTEYTYSVRGRTLASLHEVANQYSGILIKAWLIIQPRSDGKLNAKISEAEYAQVHSRLQDGWNTPIPDVELSYKPFGLSKLPFQIEMKNGVITDLVVDKSVSNWEANVIKSIVSQLQMNTNGGKLYKDSGNEERYVFNVMEETVTGNTETMYDIHPIPEYTFQNAPLMSRLLKLKGNRDIFEVIKHKNYTKNLELPSYHYGLAGMGKWKPATNQMGKFFIRDSTSRAILKGKLDRYTVENSYTINQIVMSPSLNDKQKGSVISLLNLTLQNSQSWNEKIGDVSNPVHLGGLVYTYDNPFSDSQEARARGSNSAHWKTMGDDPIMTQHDEGLNRFGNRIPQEHSWDSSEENEQYYKQEKPQLREVPAYPLLPYTTGNSGRSIRQNKNVNIKEIAKKTAQAIGMDLQDHELSLRRDSLSRFTILTSLVRLMTPEELKQVATDLYSQSSQGAYQRDAWNAYRDAVAESGTGPAFIAIQEWIQTQKIKESEAATIVSTMTRAVRVPTDEYMQSFFDFIRKPEVQLQSSLNETALLAYTNLIRRVYSDSKQSKNQYPVNSFGSFRTTKGRDMVKNKVIPYLTEQLNNAISFANTQKIHAYIRALGNTADPQILFAFEPYIEGKKQASQFQRLLMVVAMDKLAETYPKVAREVLFNVYQNAGETPEVRIAAVYQFMRTNPPTELLQRMAIYTNFDNQEHVNAAVKSSIESAADLEGAEYHNLRSNAEAARPLLTKTKYGLEHGGSLLRNYVNDELNVDFKEAFQSIGHDDDMYPISLKYSLRANVGGAKGKLFGVQALLSSIHELIHVGKLQTDSYQKQMEKQWQNADKQEKQMYTSQNIAKLLNLKADEREQLEGFLNIELDEHVQHMLSLDNRTLEQIPEVIRIFEEQLQNGKELRYTKLTNSREMAISFPTEMGLPFLFTLDTPAYYKVEGSFKSVATPRVSKDNRLYKPDRLSVESTMTVTANVKVQSRLSFSAPFDNQQYVSGYDRNWQVHLPIKGKFEVDLKNNRFKAEFEPEQKKHGDLLLHYSTWPYTSRKDIIDFEPISLNENTYYLEQPNMRSYDRVFGDKDIGMALHVQIKHERHSITLSHIRDILQKRGLLGALSHFWDDSSIQRSELNVRFHPETSVRKFVFRMGYQQKYKPGLNRDDTANYESETSQNQDALIKKLSSGVRSAEVYVGDMSFEVEGEKKVKLLFNGGYAKSNVDAKSRVLMHFKKSFDNQDIKPFEMSLDVKSIIPNTNALDLKYSMDNEPKADSQFQFTFGPNQQTSASIKGQIKLRRSEERKQYLKEQTIFKQCEREMSEGNYHLSACANATMTANLLDEVKINIEHENLRPDVAEQIHAMYDAMRLNYYPTLQVNWNQGTGKLNQIDVESRFDPDLAFASVSIKSSQEETKISNIAIGEWTRTLFVVHPVFHVKSRIMKEIRGLKTYRPYFVVDGTSISTFNNRTYPASIDDHWTVALQYVPKDARHHSGPKSVQEQLKFQTENYVVLVRQNSESKQNKDIKIILSAPETDYKVLDITMTPQQTSGLKAKVTVNGRDVHVDDKESQDFGNGFVQIYCIPNGEVKVEIRDVFYVIYDGRRMKLTDVSNKLRGSVRGLSGSYQDNKAEDFLLPENCIVSDYQQFINSYDTDSNKQQHMKQSTQWGTCLRKDMPLYTNVIVRQDILNALSSTSSSRFECTTSQTRYSDQGGEICFTIRELPKCSSHCRQRSSITKKVSVHCVENSRVAYLWKNQIDKGHSPDFSHKKETKTVDMELPVDCS</sequence>
<keyword evidence="4" id="KW-0325">Glycoprotein</keyword>
<dbReference type="PROSITE" id="PS51233">
    <property type="entry name" value="VWFD"/>
    <property type="match status" value="1"/>
</dbReference>
<keyword evidence="9" id="KW-1185">Reference proteome</keyword>
<feature type="non-terminal residue" evidence="8">
    <location>
        <position position="1"/>
    </location>
</feature>
<evidence type="ECO:0000313" key="8">
    <source>
        <dbReference type="EMBL" id="KAJ8985867.1"/>
    </source>
</evidence>
<dbReference type="EMBL" id="JAPWTJ010000006">
    <property type="protein sequence ID" value="KAJ8985867.1"/>
    <property type="molecule type" value="Genomic_DNA"/>
</dbReference>
<evidence type="ECO:0000259" key="6">
    <source>
        <dbReference type="PROSITE" id="PS51211"/>
    </source>
</evidence>
<evidence type="ECO:0000256" key="4">
    <source>
        <dbReference type="ARBA" id="ARBA00023180"/>
    </source>
</evidence>
<dbReference type="SMART" id="SM00638">
    <property type="entry name" value="LPD_N"/>
    <property type="match status" value="1"/>
</dbReference>
<feature type="domain" description="Vitellogenin" evidence="6">
    <location>
        <begin position="12"/>
        <end position="785"/>
    </location>
</feature>
<evidence type="ECO:0000259" key="7">
    <source>
        <dbReference type="PROSITE" id="PS51233"/>
    </source>
</evidence>
<dbReference type="Pfam" id="PF01347">
    <property type="entry name" value="Vitellogenin_N"/>
    <property type="match status" value="1"/>
</dbReference>
<keyword evidence="1" id="KW-0732">Signal</keyword>
<evidence type="ECO:0000256" key="5">
    <source>
        <dbReference type="PROSITE-ProRule" id="PRU00557"/>
    </source>
</evidence>
<keyword evidence="2" id="KW-0758">Storage protein</keyword>
<dbReference type="Pfam" id="PF09172">
    <property type="entry name" value="Vit_open_b-sht"/>
    <property type="match status" value="1"/>
</dbReference>